<evidence type="ECO:0000256" key="2">
    <source>
        <dbReference type="ARBA" id="ARBA00023015"/>
    </source>
</evidence>
<dbReference type="AlphaFoldDB" id="A0AAV5BEU0"/>
<comment type="caution">
    <text evidence="8">The sequence shown here is derived from an EMBL/GenBank/DDBJ whole genome shotgun (WGS) entry which is preliminary data.</text>
</comment>
<evidence type="ECO:0000256" key="6">
    <source>
        <dbReference type="SAM" id="Coils"/>
    </source>
</evidence>
<evidence type="ECO:0000256" key="1">
    <source>
        <dbReference type="ARBA" id="ARBA00004123"/>
    </source>
</evidence>
<dbReference type="SUPFAM" id="SSF55455">
    <property type="entry name" value="SRF-like"/>
    <property type="match status" value="1"/>
</dbReference>
<dbReference type="InterPro" id="IPR002100">
    <property type="entry name" value="TF_MADSbox"/>
</dbReference>
<reference evidence="8" key="2">
    <citation type="submission" date="2021-12" db="EMBL/GenBank/DDBJ databases">
        <title>Resequencing data analysis of finger millet.</title>
        <authorList>
            <person name="Hatakeyama M."/>
            <person name="Aluri S."/>
            <person name="Balachadran M.T."/>
            <person name="Sivarajan S.R."/>
            <person name="Poveda L."/>
            <person name="Shimizu-Inatsugi R."/>
            <person name="Schlapbach R."/>
            <person name="Sreeman S.M."/>
            <person name="Shimizu K.K."/>
        </authorList>
    </citation>
    <scope>NUCLEOTIDE SEQUENCE</scope>
</reference>
<keyword evidence="9" id="KW-1185">Reference proteome</keyword>
<accession>A0AAV5BEU0</accession>
<dbReference type="Gene3D" id="3.40.1810.10">
    <property type="entry name" value="Transcription factor, MADS-box"/>
    <property type="match status" value="1"/>
</dbReference>
<gene>
    <name evidence="8" type="primary">ga00731</name>
    <name evidence="8" type="ORF">PR202_ga00731</name>
</gene>
<dbReference type="GO" id="GO:0046983">
    <property type="term" value="F:protein dimerization activity"/>
    <property type="evidence" value="ECO:0007669"/>
    <property type="project" value="InterPro"/>
</dbReference>
<dbReference type="CDD" id="cd00266">
    <property type="entry name" value="MADS_SRF_like"/>
    <property type="match status" value="1"/>
</dbReference>
<evidence type="ECO:0000313" key="8">
    <source>
        <dbReference type="EMBL" id="GJM85004.1"/>
    </source>
</evidence>
<feature type="coiled-coil region" evidence="6">
    <location>
        <begin position="88"/>
        <end position="164"/>
    </location>
</feature>
<keyword evidence="4" id="KW-0804">Transcription</keyword>
<evidence type="ECO:0000256" key="5">
    <source>
        <dbReference type="ARBA" id="ARBA00023242"/>
    </source>
</evidence>
<organism evidence="8 9">
    <name type="scientific">Eleusine coracana subsp. coracana</name>
    <dbReference type="NCBI Taxonomy" id="191504"/>
    <lineage>
        <taxon>Eukaryota</taxon>
        <taxon>Viridiplantae</taxon>
        <taxon>Streptophyta</taxon>
        <taxon>Embryophyta</taxon>
        <taxon>Tracheophyta</taxon>
        <taxon>Spermatophyta</taxon>
        <taxon>Magnoliopsida</taxon>
        <taxon>Liliopsida</taxon>
        <taxon>Poales</taxon>
        <taxon>Poaceae</taxon>
        <taxon>PACMAD clade</taxon>
        <taxon>Chloridoideae</taxon>
        <taxon>Cynodonteae</taxon>
        <taxon>Eleusininae</taxon>
        <taxon>Eleusine</taxon>
    </lineage>
</organism>
<dbReference type="GO" id="GO:0000987">
    <property type="term" value="F:cis-regulatory region sequence-specific DNA binding"/>
    <property type="evidence" value="ECO:0007669"/>
    <property type="project" value="InterPro"/>
</dbReference>
<dbReference type="EMBL" id="BQKI01000001">
    <property type="protein sequence ID" value="GJM85004.1"/>
    <property type="molecule type" value="Genomic_DNA"/>
</dbReference>
<protein>
    <recommendedName>
        <fullName evidence="7">MADS-box domain-containing protein</fullName>
    </recommendedName>
</protein>
<proteinExistence type="predicted"/>
<dbReference type="InterPro" id="IPR033897">
    <property type="entry name" value="SRF-like_MADS-box"/>
</dbReference>
<dbReference type="GO" id="GO:0045944">
    <property type="term" value="P:positive regulation of transcription by RNA polymerase II"/>
    <property type="evidence" value="ECO:0007669"/>
    <property type="project" value="InterPro"/>
</dbReference>
<dbReference type="SMART" id="SM00432">
    <property type="entry name" value="MADS"/>
    <property type="match status" value="1"/>
</dbReference>
<feature type="domain" description="MADS-box" evidence="7">
    <location>
        <begin position="1"/>
        <end position="50"/>
    </location>
</feature>
<evidence type="ECO:0000313" key="9">
    <source>
        <dbReference type="Proteomes" id="UP001054889"/>
    </source>
</evidence>
<evidence type="ECO:0000256" key="3">
    <source>
        <dbReference type="ARBA" id="ARBA00023125"/>
    </source>
</evidence>
<dbReference type="GO" id="GO:0005634">
    <property type="term" value="C:nucleus"/>
    <property type="evidence" value="ECO:0007669"/>
    <property type="project" value="UniProtKB-SubCell"/>
</dbReference>
<dbReference type="GO" id="GO:0000981">
    <property type="term" value="F:DNA-binding transcription factor activity, RNA polymerase II-specific"/>
    <property type="evidence" value="ECO:0007669"/>
    <property type="project" value="InterPro"/>
</dbReference>
<keyword evidence="3" id="KW-0238">DNA-binding</keyword>
<dbReference type="PANTHER" id="PTHR48019">
    <property type="entry name" value="SERUM RESPONSE FACTOR HOMOLOG"/>
    <property type="match status" value="1"/>
</dbReference>
<evidence type="ECO:0000256" key="4">
    <source>
        <dbReference type="ARBA" id="ARBA00023163"/>
    </source>
</evidence>
<keyword evidence="6" id="KW-0175">Coiled coil</keyword>
<evidence type="ECO:0000259" key="7">
    <source>
        <dbReference type="PROSITE" id="PS50066"/>
    </source>
</evidence>
<dbReference type="Proteomes" id="UP001054889">
    <property type="component" value="Unassembled WGS sequence"/>
</dbReference>
<keyword evidence="2" id="KW-0805">Transcription regulation</keyword>
<name>A0AAV5BEU0_ELECO</name>
<dbReference type="InterPro" id="IPR050142">
    <property type="entry name" value="MADS-box/MEF2_TF"/>
</dbReference>
<sequence length="266" mass="29155">MARRKLHLQYILKNSARRATFKKRRANLLKKASELATLCDVDACVVVYGEGESRPEVWPPSATEATRILGRFQAMPETDRCYNMMDMEAFLTQRIAKLKQQLEKARRDNHERETALLLNQVIAGRRPGLVGLSKEELESLGSMVQRRIEDVENAKKLLDEKEESNPALAAALQLPEATLLLEPPVPYTAVTGNMEVDAPELDPRGWLLDVTNKAGGIGGGENGSFGGDLAGASTSGGGFGDMFQLGNTMAAGFPWADHEPFFPPAM</sequence>
<reference evidence="8" key="1">
    <citation type="journal article" date="2018" name="DNA Res.">
        <title>Multiple hybrid de novo genome assembly of finger millet, an orphan allotetraploid crop.</title>
        <authorList>
            <person name="Hatakeyama M."/>
            <person name="Aluri S."/>
            <person name="Balachadran M.T."/>
            <person name="Sivarajan S.R."/>
            <person name="Patrignani A."/>
            <person name="Gruter S."/>
            <person name="Poveda L."/>
            <person name="Shimizu-Inatsugi R."/>
            <person name="Baeten J."/>
            <person name="Francoijs K.J."/>
            <person name="Nataraja K.N."/>
            <person name="Reddy Y.A.N."/>
            <person name="Phadnis S."/>
            <person name="Ravikumar R.L."/>
            <person name="Schlapbach R."/>
            <person name="Sreeman S.M."/>
            <person name="Shimizu K.K."/>
        </authorList>
    </citation>
    <scope>NUCLEOTIDE SEQUENCE</scope>
</reference>
<comment type="subcellular location">
    <subcellularLocation>
        <location evidence="1">Nucleus</location>
    </subcellularLocation>
</comment>
<keyword evidence="5" id="KW-0539">Nucleus</keyword>
<dbReference type="PRINTS" id="PR00404">
    <property type="entry name" value="MADSDOMAIN"/>
</dbReference>
<dbReference type="PROSITE" id="PS50066">
    <property type="entry name" value="MADS_BOX_2"/>
    <property type="match status" value="1"/>
</dbReference>
<dbReference type="Pfam" id="PF00319">
    <property type="entry name" value="SRF-TF"/>
    <property type="match status" value="1"/>
</dbReference>
<dbReference type="InterPro" id="IPR036879">
    <property type="entry name" value="TF_MADSbox_sf"/>
</dbReference>